<keyword evidence="4" id="KW-1185">Reference proteome</keyword>
<proteinExistence type="predicted"/>
<sequence length="408" mass="45592">MFDLVSILKSGKDADADNEHIKTVFFYQTDKCKSLIEETFRFEGLSEPVAIENKQEKLTEYIRSKPAEIIIIELIKVEDIVVAAQRISNLLPSGSTAVIIGAQDTISIQRQLKQLGFYYLLWPVTKGELTEFVRDIHEQRDRRSGVGGRKAKRVSIIGAKGGVGATMIAAELSCVLSEVKHSSCVLVDYNYNEGNLDVMLGLSKFERKKAQQGIVSESLDASSAKSFMYKKSPKLQLLSVAADELDFNEMIQYKRSIANAISSECNFILEDLSASTGLVFNQSNHWLESNCIIIVTNSTVSSLRDAGRLYGMVNSIAASERPRVFIVVNHNMPEKYASVKPDEIEKFFKRKVDLTIPYIKDFADVILDGKRLSDRRNKASALLNNLASLVLGEQINKKSFLFKRSPKG</sequence>
<evidence type="ECO:0000256" key="1">
    <source>
        <dbReference type="ARBA" id="ARBA00022741"/>
    </source>
</evidence>
<dbReference type="GO" id="GO:0009898">
    <property type="term" value="C:cytoplasmic side of plasma membrane"/>
    <property type="evidence" value="ECO:0007669"/>
    <property type="project" value="TreeGrafter"/>
</dbReference>
<dbReference type="Proteomes" id="UP000462621">
    <property type="component" value="Unassembled WGS sequence"/>
</dbReference>
<dbReference type="SUPFAM" id="SSF52540">
    <property type="entry name" value="P-loop containing nucleoside triphosphate hydrolases"/>
    <property type="match status" value="1"/>
</dbReference>
<keyword evidence="1" id="KW-0547">Nucleotide-binding</keyword>
<organism evidence="3 4">
    <name type="scientific">Vibrio eleionomae</name>
    <dbReference type="NCBI Taxonomy" id="2653505"/>
    <lineage>
        <taxon>Bacteria</taxon>
        <taxon>Pseudomonadati</taxon>
        <taxon>Pseudomonadota</taxon>
        <taxon>Gammaproteobacteria</taxon>
        <taxon>Vibrionales</taxon>
        <taxon>Vibrionaceae</taxon>
        <taxon>Vibrio</taxon>
    </lineage>
</organism>
<dbReference type="RefSeq" id="WP_161158568.1">
    <property type="nucleotide sequence ID" value="NZ_WEKT01000094.1"/>
</dbReference>
<reference evidence="3 4" key="1">
    <citation type="submission" date="2019-10" db="EMBL/GenBank/DDBJ databases">
        <title>Vibrio sp. nov. isolated from a shrimp pond.</title>
        <authorList>
            <person name="Gomez-Gil B."/>
            <person name="Enciso-Ibarra J."/>
            <person name="Enciso-Ibarra K."/>
            <person name="Bolan-Mejia C."/>
        </authorList>
    </citation>
    <scope>NUCLEOTIDE SEQUENCE [LARGE SCALE GENOMIC DNA]</scope>
    <source>
        <strain evidence="3 4">CAIM 722</strain>
    </source>
</reference>
<dbReference type="PANTHER" id="PTHR43384">
    <property type="entry name" value="SEPTUM SITE-DETERMINING PROTEIN MIND HOMOLOG, CHLOROPLASTIC-RELATED"/>
    <property type="match status" value="1"/>
</dbReference>
<protein>
    <submittedName>
        <fullName evidence="3">Uncharacterized protein</fullName>
    </submittedName>
</protein>
<dbReference type="InterPro" id="IPR050625">
    <property type="entry name" value="ParA/MinD_ATPase"/>
</dbReference>
<dbReference type="AlphaFoldDB" id="A0A7X4LQ40"/>
<dbReference type="EMBL" id="WEKT01000094">
    <property type="protein sequence ID" value="MZI96074.1"/>
    <property type="molecule type" value="Genomic_DNA"/>
</dbReference>
<dbReference type="Gene3D" id="3.40.50.2300">
    <property type="match status" value="1"/>
</dbReference>
<evidence type="ECO:0000313" key="4">
    <source>
        <dbReference type="Proteomes" id="UP000462621"/>
    </source>
</evidence>
<dbReference type="GO" id="GO:0005524">
    <property type="term" value="F:ATP binding"/>
    <property type="evidence" value="ECO:0007669"/>
    <property type="project" value="UniProtKB-KW"/>
</dbReference>
<dbReference type="InterPro" id="IPR027417">
    <property type="entry name" value="P-loop_NTPase"/>
</dbReference>
<comment type="caution">
    <text evidence="3">The sequence shown here is derived from an EMBL/GenBank/DDBJ whole genome shotgun (WGS) entry which is preliminary data.</text>
</comment>
<dbReference type="Gene3D" id="3.40.50.300">
    <property type="entry name" value="P-loop containing nucleotide triphosphate hydrolases"/>
    <property type="match status" value="1"/>
</dbReference>
<dbReference type="GO" id="GO:0005829">
    <property type="term" value="C:cytosol"/>
    <property type="evidence" value="ECO:0007669"/>
    <property type="project" value="TreeGrafter"/>
</dbReference>
<gene>
    <name evidence="3" type="ORF">F9817_23095</name>
</gene>
<name>A0A7X4LQ40_9VIBR</name>
<evidence type="ECO:0000256" key="2">
    <source>
        <dbReference type="ARBA" id="ARBA00022840"/>
    </source>
</evidence>
<keyword evidence="2" id="KW-0067">ATP-binding</keyword>
<evidence type="ECO:0000313" key="3">
    <source>
        <dbReference type="EMBL" id="MZI96074.1"/>
    </source>
</evidence>
<dbReference type="PANTHER" id="PTHR43384:SF6">
    <property type="entry name" value="SEPTUM SITE-DETERMINING PROTEIN MIND HOMOLOG, CHLOROPLASTIC"/>
    <property type="match status" value="1"/>
</dbReference>
<dbReference type="GO" id="GO:0051782">
    <property type="term" value="P:negative regulation of cell division"/>
    <property type="evidence" value="ECO:0007669"/>
    <property type="project" value="TreeGrafter"/>
</dbReference>
<accession>A0A7X4LQ40</accession>
<dbReference type="GO" id="GO:0016887">
    <property type="term" value="F:ATP hydrolysis activity"/>
    <property type="evidence" value="ECO:0007669"/>
    <property type="project" value="TreeGrafter"/>
</dbReference>